<dbReference type="PANTHER" id="PTHR35546:SF130">
    <property type="entry name" value="EXPRESSED PROTEIN"/>
    <property type="match status" value="1"/>
</dbReference>
<evidence type="ECO:0000259" key="1">
    <source>
        <dbReference type="Pfam" id="PF24750"/>
    </source>
</evidence>
<keyword evidence="3" id="KW-1185">Reference proteome</keyword>
<gene>
    <name evidence="2" type="ORF">OLC1_LOCUS22791</name>
</gene>
<proteinExistence type="predicted"/>
<dbReference type="Pfam" id="PF24750">
    <property type="entry name" value="b-prop_At3g26010-like"/>
    <property type="match status" value="1"/>
</dbReference>
<dbReference type="InterPro" id="IPR056592">
    <property type="entry name" value="Beta-prop_At3g26010-like"/>
</dbReference>
<evidence type="ECO:0000313" key="2">
    <source>
        <dbReference type="EMBL" id="CAI9116512.1"/>
    </source>
</evidence>
<evidence type="ECO:0000313" key="3">
    <source>
        <dbReference type="Proteomes" id="UP001161247"/>
    </source>
</evidence>
<dbReference type="EMBL" id="OX459125">
    <property type="protein sequence ID" value="CAI9116512.1"/>
    <property type="molecule type" value="Genomic_DNA"/>
</dbReference>
<dbReference type="InterPro" id="IPR055290">
    <property type="entry name" value="At3g26010-like"/>
</dbReference>
<protein>
    <submittedName>
        <fullName evidence="2">OLC1v1017678C1</fullName>
    </submittedName>
</protein>
<organism evidence="2 3">
    <name type="scientific">Oldenlandia corymbosa var. corymbosa</name>
    <dbReference type="NCBI Taxonomy" id="529605"/>
    <lineage>
        <taxon>Eukaryota</taxon>
        <taxon>Viridiplantae</taxon>
        <taxon>Streptophyta</taxon>
        <taxon>Embryophyta</taxon>
        <taxon>Tracheophyta</taxon>
        <taxon>Spermatophyta</taxon>
        <taxon>Magnoliopsida</taxon>
        <taxon>eudicotyledons</taxon>
        <taxon>Gunneridae</taxon>
        <taxon>Pentapetalae</taxon>
        <taxon>asterids</taxon>
        <taxon>lamiids</taxon>
        <taxon>Gentianales</taxon>
        <taxon>Rubiaceae</taxon>
        <taxon>Rubioideae</taxon>
        <taxon>Spermacoceae</taxon>
        <taxon>Hedyotis-Oldenlandia complex</taxon>
        <taxon>Oldenlandia</taxon>
    </lineage>
</organism>
<dbReference type="PANTHER" id="PTHR35546">
    <property type="entry name" value="F-BOX PROTEIN INTERACTION DOMAIN PROTEIN-RELATED"/>
    <property type="match status" value="1"/>
</dbReference>
<accession>A0AAV1E9Y9</accession>
<feature type="domain" description="F-box protein At3g26010-like beta-propeller" evidence="1">
    <location>
        <begin position="109"/>
        <end position="404"/>
    </location>
</feature>
<reference evidence="2" key="1">
    <citation type="submission" date="2023-03" db="EMBL/GenBank/DDBJ databases">
        <authorList>
            <person name="Julca I."/>
        </authorList>
    </citation>
    <scope>NUCLEOTIDE SEQUENCE</scope>
</reference>
<dbReference type="AlphaFoldDB" id="A0AAV1E9Y9"/>
<dbReference type="InterPro" id="IPR036047">
    <property type="entry name" value="F-box-like_dom_sf"/>
</dbReference>
<name>A0AAV1E9Y9_OLDCO</name>
<dbReference type="SUPFAM" id="SSF81383">
    <property type="entry name" value="F-box domain"/>
    <property type="match status" value="1"/>
</dbReference>
<dbReference type="Proteomes" id="UP001161247">
    <property type="component" value="Chromosome 8"/>
</dbReference>
<sequence>MQTGGHTISQGGVPSDLPDWFLFELLCRLPFDSVRNFKRVSREWFSFISDPSFLRLYISKPMLPSSRFPPSIPPFICLSTPFEYRKNYPVNDPGHALSLPPLLHTNFRGKVRVNIIAVDQGFLLIGWQVWVDFSLEYEYYIYNPMTQQYETLTPPALAGVNDDKHDLFYGKGIMGFTIQVDEETGNLTSYRVISDVGAGTNITDSLNLQMFLSETGRWETLTVKSENSVKLHLCNRPVVLNNTLYWTDPSSGRILSHDPYANTNRFCIINLPTHGVVDGSARRDSNCLSHQGCLKYVENVVDGSGMLKSFKIWELKENNGWHLQHKINVNDFVAPKSPYEDFEAHVYNDFETHVRIVSFHPLDESVMYLEWGRYKELRSFNLETKRVQLHNRCSNSPEHEDWLIVKFPCWPILIPPRKTEPELKD</sequence>